<dbReference type="NCBIfam" id="TIGR04565">
    <property type="entry name" value="OMP_myx_plus"/>
    <property type="match status" value="1"/>
</dbReference>
<dbReference type="SUPFAM" id="SSF56925">
    <property type="entry name" value="OMPA-like"/>
    <property type="match status" value="1"/>
</dbReference>
<feature type="chain" id="PRO_5018581531" evidence="3">
    <location>
        <begin position="23"/>
        <end position="211"/>
    </location>
</feature>
<name>A0A3S2VVJ7_9BURK</name>
<dbReference type="RefSeq" id="WP_128199535.1">
    <property type="nucleotide sequence ID" value="NZ_SACT01000006.1"/>
</dbReference>
<accession>A0A3S2VVJ7</accession>
<dbReference type="InterPro" id="IPR011250">
    <property type="entry name" value="OMP/PagP_B-barrel"/>
</dbReference>
<dbReference type="OrthoDB" id="9150045at2"/>
<dbReference type="EMBL" id="SACT01000006">
    <property type="protein sequence ID" value="RVT50025.1"/>
    <property type="molecule type" value="Genomic_DNA"/>
</dbReference>
<keyword evidence="6" id="KW-1185">Reference proteome</keyword>
<sequence length="211" mass="23304">MRRTLTALLLSTTALTALPVLAQTRPADEPPIVPEVERRELRLPRFPSRDFEVGAFVGTYATENFGASAVYGLRLGYHLTEDWFFEGTFGSTQVSDASFRQILPGGIFTSEKERLSYYSVSAGYNLLPGEVFLGSRQARATAIYLVGGVGSTDFAGQKRQTFHVGFGWRILLGDRGALRVDLRDHIFSLDLLGQNQSTQNLEASVGFGFHF</sequence>
<protein>
    <submittedName>
        <fullName evidence="5">Outer membrane beta-barrel domain-containing protein</fullName>
    </submittedName>
</protein>
<feature type="signal peptide" evidence="3">
    <location>
        <begin position="1"/>
        <end position="22"/>
    </location>
</feature>
<dbReference type="InterPro" id="IPR027385">
    <property type="entry name" value="Beta-barrel_OMP"/>
</dbReference>
<dbReference type="GO" id="GO:0009279">
    <property type="term" value="C:cell outer membrane"/>
    <property type="evidence" value="ECO:0007669"/>
    <property type="project" value="UniProtKB-SubCell"/>
</dbReference>
<dbReference type="InterPro" id="IPR030820">
    <property type="entry name" value="OMP_myx_plus_Proteobacteria"/>
</dbReference>
<comment type="subcellular location">
    <subcellularLocation>
        <location evidence="1">Cell outer membrane</location>
    </subcellularLocation>
</comment>
<comment type="caution">
    <text evidence="5">The sequence shown here is derived from an EMBL/GenBank/DDBJ whole genome shotgun (WGS) entry which is preliminary data.</text>
</comment>
<keyword evidence="2 3" id="KW-0732">Signal</keyword>
<dbReference type="Proteomes" id="UP000288178">
    <property type="component" value="Unassembled WGS sequence"/>
</dbReference>
<evidence type="ECO:0000256" key="1">
    <source>
        <dbReference type="ARBA" id="ARBA00004442"/>
    </source>
</evidence>
<evidence type="ECO:0000313" key="6">
    <source>
        <dbReference type="Proteomes" id="UP000288178"/>
    </source>
</evidence>
<proteinExistence type="predicted"/>
<dbReference type="AlphaFoldDB" id="A0A3S2VVJ7"/>
<organism evidence="5 6">
    <name type="scientific">Rubrivivax albus</name>
    <dbReference type="NCBI Taxonomy" id="2499835"/>
    <lineage>
        <taxon>Bacteria</taxon>
        <taxon>Pseudomonadati</taxon>
        <taxon>Pseudomonadota</taxon>
        <taxon>Betaproteobacteria</taxon>
        <taxon>Burkholderiales</taxon>
        <taxon>Sphaerotilaceae</taxon>
        <taxon>Rubrivivax</taxon>
    </lineage>
</organism>
<feature type="domain" description="Outer membrane protein beta-barrel" evidence="4">
    <location>
        <begin position="66"/>
        <end position="211"/>
    </location>
</feature>
<evidence type="ECO:0000256" key="3">
    <source>
        <dbReference type="SAM" id="SignalP"/>
    </source>
</evidence>
<evidence type="ECO:0000259" key="4">
    <source>
        <dbReference type="Pfam" id="PF13505"/>
    </source>
</evidence>
<dbReference type="Gene3D" id="2.40.160.20">
    <property type="match status" value="1"/>
</dbReference>
<evidence type="ECO:0000313" key="5">
    <source>
        <dbReference type="EMBL" id="RVT50025.1"/>
    </source>
</evidence>
<gene>
    <name evidence="5" type="ORF">ENE75_17030</name>
</gene>
<evidence type="ECO:0000256" key="2">
    <source>
        <dbReference type="ARBA" id="ARBA00022729"/>
    </source>
</evidence>
<dbReference type="Pfam" id="PF13505">
    <property type="entry name" value="OMP_b-brl"/>
    <property type="match status" value="1"/>
</dbReference>
<reference evidence="5 6" key="1">
    <citation type="submission" date="2019-01" db="EMBL/GenBank/DDBJ databases">
        <authorList>
            <person name="Chen W.-M."/>
        </authorList>
    </citation>
    <scope>NUCLEOTIDE SEQUENCE [LARGE SCALE GENOMIC DNA]</scope>
    <source>
        <strain evidence="5 6">ICH-3</strain>
    </source>
</reference>